<name>A0A409VT30_PSICY</name>
<organism evidence="2 3">
    <name type="scientific">Psilocybe cyanescens</name>
    <dbReference type="NCBI Taxonomy" id="93625"/>
    <lineage>
        <taxon>Eukaryota</taxon>
        <taxon>Fungi</taxon>
        <taxon>Dikarya</taxon>
        <taxon>Basidiomycota</taxon>
        <taxon>Agaricomycotina</taxon>
        <taxon>Agaricomycetes</taxon>
        <taxon>Agaricomycetidae</taxon>
        <taxon>Agaricales</taxon>
        <taxon>Agaricineae</taxon>
        <taxon>Strophariaceae</taxon>
        <taxon>Psilocybe</taxon>
    </lineage>
</organism>
<feature type="compositionally biased region" description="Low complexity" evidence="1">
    <location>
        <begin position="15"/>
        <end position="32"/>
    </location>
</feature>
<protein>
    <submittedName>
        <fullName evidence="2">Uncharacterized protein</fullName>
    </submittedName>
</protein>
<dbReference type="EMBL" id="NHYD01003935">
    <property type="protein sequence ID" value="PPQ69407.1"/>
    <property type="molecule type" value="Genomic_DNA"/>
</dbReference>
<feature type="region of interest" description="Disordered" evidence="1">
    <location>
        <begin position="1"/>
        <end position="33"/>
    </location>
</feature>
<proteinExistence type="predicted"/>
<sequence length="99" mass="10229">MDAGRNQAEEPSPLAASSIPSGTSSSPIGPASDAGRYRGISMLISVFQRGSSNGSTSSLSLPADTALPKLVLFHFGNSLGDIALEQINIESVHKVCTKK</sequence>
<dbReference type="AlphaFoldDB" id="A0A409VT30"/>
<accession>A0A409VT30</accession>
<reference evidence="2 3" key="1">
    <citation type="journal article" date="2018" name="Evol. Lett.">
        <title>Horizontal gene cluster transfer increased hallucinogenic mushroom diversity.</title>
        <authorList>
            <person name="Reynolds H.T."/>
            <person name="Vijayakumar V."/>
            <person name="Gluck-Thaler E."/>
            <person name="Korotkin H.B."/>
            <person name="Matheny P.B."/>
            <person name="Slot J.C."/>
        </authorList>
    </citation>
    <scope>NUCLEOTIDE SEQUENCE [LARGE SCALE GENOMIC DNA]</scope>
    <source>
        <strain evidence="2 3">2631</strain>
    </source>
</reference>
<evidence type="ECO:0000313" key="3">
    <source>
        <dbReference type="Proteomes" id="UP000283269"/>
    </source>
</evidence>
<dbReference type="InParanoid" id="A0A409VT30"/>
<evidence type="ECO:0000256" key="1">
    <source>
        <dbReference type="SAM" id="MobiDB-lite"/>
    </source>
</evidence>
<comment type="caution">
    <text evidence="2">The sequence shown here is derived from an EMBL/GenBank/DDBJ whole genome shotgun (WGS) entry which is preliminary data.</text>
</comment>
<evidence type="ECO:0000313" key="2">
    <source>
        <dbReference type="EMBL" id="PPQ69407.1"/>
    </source>
</evidence>
<dbReference type="Proteomes" id="UP000283269">
    <property type="component" value="Unassembled WGS sequence"/>
</dbReference>
<keyword evidence="3" id="KW-1185">Reference proteome</keyword>
<gene>
    <name evidence="2" type="ORF">CVT25_004640</name>
</gene>